<feature type="non-terminal residue" evidence="1">
    <location>
        <position position="1"/>
    </location>
</feature>
<organism evidence="1 2">
    <name type="scientific">Symbiodinium necroappetens</name>
    <dbReference type="NCBI Taxonomy" id="1628268"/>
    <lineage>
        <taxon>Eukaryota</taxon>
        <taxon>Sar</taxon>
        <taxon>Alveolata</taxon>
        <taxon>Dinophyceae</taxon>
        <taxon>Suessiales</taxon>
        <taxon>Symbiodiniaceae</taxon>
        <taxon>Symbiodinium</taxon>
    </lineage>
</organism>
<evidence type="ECO:0000313" key="2">
    <source>
        <dbReference type="Proteomes" id="UP000601435"/>
    </source>
</evidence>
<proteinExistence type="predicted"/>
<feature type="non-terminal residue" evidence="1">
    <location>
        <position position="86"/>
    </location>
</feature>
<name>A0A813A872_9DINO</name>
<dbReference type="AlphaFoldDB" id="A0A813A872"/>
<sequence>LIRHGPNYRVEVYWTCQQPKVGVRCKETGKSMFCHTYKSFTVLIELCNELVPFFEKGGGDQKWEQVNYKANSIMMNLRLKYRAELK</sequence>
<protein>
    <submittedName>
        <fullName evidence="1">Uncharacterized protein</fullName>
    </submittedName>
</protein>
<dbReference type="OrthoDB" id="441922at2759"/>
<accession>A0A813A872</accession>
<gene>
    <name evidence="1" type="ORF">SNEC2469_LOCUS26692</name>
</gene>
<keyword evidence="2" id="KW-1185">Reference proteome</keyword>
<comment type="caution">
    <text evidence="1">The sequence shown here is derived from an EMBL/GenBank/DDBJ whole genome shotgun (WGS) entry which is preliminary data.</text>
</comment>
<evidence type="ECO:0000313" key="1">
    <source>
        <dbReference type="EMBL" id="CAE7853811.1"/>
    </source>
</evidence>
<dbReference type="EMBL" id="CAJNJA010054862">
    <property type="protein sequence ID" value="CAE7853811.1"/>
    <property type="molecule type" value="Genomic_DNA"/>
</dbReference>
<reference evidence="1" key="1">
    <citation type="submission" date="2021-02" db="EMBL/GenBank/DDBJ databases">
        <authorList>
            <person name="Dougan E. K."/>
            <person name="Rhodes N."/>
            <person name="Thang M."/>
            <person name="Chan C."/>
        </authorList>
    </citation>
    <scope>NUCLEOTIDE SEQUENCE</scope>
</reference>
<dbReference type="Proteomes" id="UP000601435">
    <property type="component" value="Unassembled WGS sequence"/>
</dbReference>